<proteinExistence type="predicted"/>
<accession>A0A9P0YU12</accession>
<gene>
    <name evidence="1" type="ORF">CEURO_LOCUS5590</name>
</gene>
<dbReference type="EMBL" id="CAMAPE010000010">
    <property type="protein sequence ID" value="CAH9075811.1"/>
    <property type="molecule type" value="Genomic_DNA"/>
</dbReference>
<dbReference type="OrthoDB" id="1938144at2759"/>
<keyword evidence="2" id="KW-1185">Reference proteome</keyword>
<evidence type="ECO:0000313" key="1">
    <source>
        <dbReference type="EMBL" id="CAH9075811.1"/>
    </source>
</evidence>
<organism evidence="1 2">
    <name type="scientific">Cuscuta europaea</name>
    <name type="common">European dodder</name>
    <dbReference type="NCBI Taxonomy" id="41803"/>
    <lineage>
        <taxon>Eukaryota</taxon>
        <taxon>Viridiplantae</taxon>
        <taxon>Streptophyta</taxon>
        <taxon>Embryophyta</taxon>
        <taxon>Tracheophyta</taxon>
        <taxon>Spermatophyta</taxon>
        <taxon>Magnoliopsida</taxon>
        <taxon>eudicotyledons</taxon>
        <taxon>Gunneridae</taxon>
        <taxon>Pentapetalae</taxon>
        <taxon>asterids</taxon>
        <taxon>lamiids</taxon>
        <taxon>Solanales</taxon>
        <taxon>Convolvulaceae</taxon>
        <taxon>Cuscuteae</taxon>
        <taxon>Cuscuta</taxon>
        <taxon>Cuscuta subgen. Cuscuta</taxon>
    </lineage>
</organism>
<sequence>MVAHKFLDASQKPYTPKQIRLEMSLEFGISMSYKKSWKAQKTAMQKQFGSDADSYQLLPSMAYILAKSNHGSSIDLIRGVDNEFRYFFFSLAAWIQTWEFYRPVLIVDGSFMKAYYKGSKASWLWFLFFSNCVIHSSSDRICIFCLIVIKAAYGATTVKEYEGYMSMLDSENIKIRPWLDKLGNHR</sequence>
<protein>
    <recommendedName>
        <fullName evidence="3">MULE transposase domain-containing protein</fullName>
    </recommendedName>
</protein>
<evidence type="ECO:0000313" key="2">
    <source>
        <dbReference type="Proteomes" id="UP001152484"/>
    </source>
</evidence>
<dbReference type="PANTHER" id="PTHR31973:SF113">
    <property type="entry name" value="PROTEIN FAR1-RELATED SEQUENCE 5-LIKE"/>
    <property type="match status" value="1"/>
</dbReference>
<name>A0A9P0YU12_CUSEU</name>
<dbReference type="PANTHER" id="PTHR31973">
    <property type="entry name" value="POLYPROTEIN, PUTATIVE-RELATED"/>
    <property type="match status" value="1"/>
</dbReference>
<evidence type="ECO:0008006" key="3">
    <source>
        <dbReference type="Google" id="ProtNLM"/>
    </source>
</evidence>
<reference evidence="1" key="1">
    <citation type="submission" date="2022-07" db="EMBL/GenBank/DDBJ databases">
        <authorList>
            <person name="Macas J."/>
            <person name="Novak P."/>
            <person name="Neumann P."/>
        </authorList>
    </citation>
    <scope>NUCLEOTIDE SEQUENCE</scope>
</reference>
<comment type="caution">
    <text evidence="1">The sequence shown here is derived from an EMBL/GenBank/DDBJ whole genome shotgun (WGS) entry which is preliminary data.</text>
</comment>
<dbReference type="AlphaFoldDB" id="A0A9P0YU12"/>
<dbReference type="Proteomes" id="UP001152484">
    <property type="component" value="Unassembled WGS sequence"/>
</dbReference>